<dbReference type="PANTHER" id="PTHR45453">
    <property type="entry name" value="PHOSPHATE REGULON SENSOR PROTEIN PHOR"/>
    <property type="match status" value="1"/>
</dbReference>
<reference evidence="10 11" key="1">
    <citation type="submission" date="2018-06" db="EMBL/GenBank/DDBJ databases">
        <title>Genomic Encyclopedia of Type Strains, Phase IV (KMG-IV): sequencing the most valuable type-strain genomes for metagenomic binning, comparative biology and taxonomic classification.</title>
        <authorList>
            <person name="Goeker M."/>
        </authorList>
    </citation>
    <scope>NUCLEOTIDE SEQUENCE [LARGE SCALE GENOMIC DNA]</scope>
    <source>
        <strain evidence="10 11">DSM 22112</strain>
    </source>
</reference>
<name>A0A366I6L8_9FIRM</name>
<evidence type="ECO:0000256" key="3">
    <source>
        <dbReference type="ARBA" id="ARBA00012438"/>
    </source>
</evidence>
<keyword evidence="5" id="KW-0808">Transferase</keyword>
<comment type="subcellular location">
    <subcellularLocation>
        <location evidence="2">Membrane</location>
    </subcellularLocation>
</comment>
<feature type="transmembrane region" description="Helical" evidence="8">
    <location>
        <begin position="231"/>
        <end position="256"/>
    </location>
</feature>
<feature type="transmembrane region" description="Helical" evidence="8">
    <location>
        <begin position="384"/>
        <end position="404"/>
    </location>
</feature>
<dbReference type="SMART" id="SM00388">
    <property type="entry name" value="HisKA"/>
    <property type="match status" value="1"/>
</dbReference>
<feature type="transmembrane region" description="Helical" evidence="8">
    <location>
        <begin position="299"/>
        <end position="316"/>
    </location>
</feature>
<dbReference type="GO" id="GO:0005886">
    <property type="term" value="C:plasma membrane"/>
    <property type="evidence" value="ECO:0007669"/>
    <property type="project" value="TreeGrafter"/>
</dbReference>
<dbReference type="Gene3D" id="1.10.287.130">
    <property type="match status" value="1"/>
</dbReference>
<dbReference type="OrthoDB" id="9813151at2"/>
<gene>
    <name evidence="10" type="ORF">DES36_10857</name>
</gene>
<feature type="transmembrane region" description="Helical" evidence="8">
    <location>
        <begin position="268"/>
        <end position="287"/>
    </location>
</feature>
<dbReference type="InterPro" id="IPR004358">
    <property type="entry name" value="Sig_transdc_His_kin-like_C"/>
</dbReference>
<dbReference type="InterPro" id="IPR003594">
    <property type="entry name" value="HATPase_dom"/>
</dbReference>
<evidence type="ECO:0000313" key="11">
    <source>
        <dbReference type="Proteomes" id="UP000253490"/>
    </source>
</evidence>
<dbReference type="RefSeq" id="WP_113920591.1">
    <property type="nucleotide sequence ID" value="NZ_QNRX01000008.1"/>
</dbReference>
<dbReference type="Proteomes" id="UP000253490">
    <property type="component" value="Unassembled WGS sequence"/>
</dbReference>
<evidence type="ECO:0000256" key="8">
    <source>
        <dbReference type="SAM" id="Phobius"/>
    </source>
</evidence>
<feature type="transmembrane region" description="Helical" evidence="8">
    <location>
        <begin position="9"/>
        <end position="27"/>
    </location>
</feature>
<dbReference type="SUPFAM" id="SSF55874">
    <property type="entry name" value="ATPase domain of HSP90 chaperone/DNA topoisomerase II/histidine kinase"/>
    <property type="match status" value="1"/>
</dbReference>
<dbReference type="InterPro" id="IPR036890">
    <property type="entry name" value="HATPase_C_sf"/>
</dbReference>
<keyword evidence="8" id="KW-0472">Membrane</keyword>
<feature type="transmembrane region" description="Helical" evidence="8">
    <location>
        <begin position="201"/>
        <end position="219"/>
    </location>
</feature>
<evidence type="ECO:0000313" key="10">
    <source>
        <dbReference type="EMBL" id="RBP64442.1"/>
    </source>
</evidence>
<dbReference type="PANTHER" id="PTHR45453:SF1">
    <property type="entry name" value="PHOSPHATE REGULON SENSOR PROTEIN PHOR"/>
    <property type="match status" value="1"/>
</dbReference>
<dbReference type="EC" id="2.7.13.3" evidence="3"/>
<keyword evidence="8" id="KW-0812">Transmembrane</keyword>
<keyword evidence="8" id="KW-1133">Transmembrane helix</keyword>
<evidence type="ECO:0000256" key="7">
    <source>
        <dbReference type="ARBA" id="ARBA00023012"/>
    </source>
</evidence>
<evidence type="ECO:0000256" key="1">
    <source>
        <dbReference type="ARBA" id="ARBA00000085"/>
    </source>
</evidence>
<accession>A0A366I6L8</accession>
<dbReference type="PROSITE" id="PS50109">
    <property type="entry name" value="HIS_KIN"/>
    <property type="match status" value="1"/>
</dbReference>
<dbReference type="SUPFAM" id="SSF47384">
    <property type="entry name" value="Homodimeric domain of signal transducing histidine kinase"/>
    <property type="match status" value="1"/>
</dbReference>
<dbReference type="GO" id="GO:0016036">
    <property type="term" value="P:cellular response to phosphate starvation"/>
    <property type="evidence" value="ECO:0007669"/>
    <property type="project" value="TreeGrafter"/>
</dbReference>
<feature type="transmembrane region" description="Helical" evidence="8">
    <location>
        <begin position="328"/>
        <end position="346"/>
    </location>
</feature>
<dbReference type="SMART" id="SM00387">
    <property type="entry name" value="HATPase_c"/>
    <property type="match status" value="1"/>
</dbReference>
<evidence type="ECO:0000256" key="6">
    <source>
        <dbReference type="ARBA" id="ARBA00022777"/>
    </source>
</evidence>
<evidence type="ECO:0000256" key="4">
    <source>
        <dbReference type="ARBA" id="ARBA00022553"/>
    </source>
</evidence>
<dbReference type="GO" id="GO:0000155">
    <property type="term" value="F:phosphorelay sensor kinase activity"/>
    <property type="evidence" value="ECO:0007669"/>
    <property type="project" value="InterPro"/>
</dbReference>
<feature type="transmembrane region" description="Helical" evidence="8">
    <location>
        <begin position="353"/>
        <end position="372"/>
    </location>
</feature>
<dbReference type="Gene3D" id="3.30.565.10">
    <property type="entry name" value="Histidine kinase-like ATPase, C-terminal domain"/>
    <property type="match status" value="1"/>
</dbReference>
<dbReference type="Pfam" id="PF02518">
    <property type="entry name" value="HATPase_c"/>
    <property type="match status" value="1"/>
</dbReference>
<dbReference type="InterPro" id="IPR005467">
    <property type="entry name" value="His_kinase_dom"/>
</dbReference>
<dbReference type="InterPro" id="IPR036097">
    <property type="entry name" value="HisK_dim/P_sf"/>
</dbReference>
<proteinExistence type="predicted"/>
<evidence type="ECO:0000259" key="9">
    <source>
        <dbReference type="PROSITE" id="PS50109"/>
    </source>
</evidence>
<keyword evidence="4" id="KW-0597">Phosphoprotein</keyword>
<comment type="caution">
    <text evidence="10">The sequence shown here is derived from an EMBL/GenBank/DDBJ whole genome shotgun (WGS) entry which is preliminary data.</text>
</comment>
<dbReference type="EMBL" id="QNRX01000008">
    <property type="protein sequence ID" value="RBP64442.1"/>
    <property type="molecule type" value="Genomic_DNA"/>
</dbReference>
<dbReference type="FunFam" id="3.30.565.10:FF:000006">
    <property type="entry name" value="Sensor histidine kinase WalK"/>
    <property type="match status" value="1"/>
</dbReference>
<keyword evidence="11" id="KW-1185">Reference proteome</keyword>
<dbReference type="InterPro" id="IPR050351">
    <property type="entry name" value="BphY/WalK/GraS-like"/>
</dbReference>
<sequence length="677" mass="79094">MIKISKKRLIGAIICVFLSVQLLVYIGNYNTDAFRLYAKEGVLDARDLSWDGHVKYSLSGEWEVYDGLLLSPSQLEENIEQSNYLTKVRGSLDRSKNERTYRLRIMTDERRVLSLLLSDMQAFRLWVNGKELVNYRFPGGIQEIHRMHVVRLDEEDYIASEEGYELDIVMQAKNRINYREFPWRIFIGPCAVITGLEYTNLIVNSFAIGIYFIIMIYSFSLYKQKTSEKYLLFLGLLSFGSIITTLLDSNLLLIYKSIALKSQYWRELIRFFLIFNLVMINIIYHLLHFEVPMNKKHKCFLVSMLIIATITTIYPFERWITVANFLHIWMGRVLVFVNFITILRAYLIKKTSIIMLIGGLSFTISYIFDLLHNQGFMPVGIVNVWISTSQHGHIFMVLCALIVAQKFAQKYDDADRFAYQLEFMNQNLGKIVEDKTSQLKQSYEENMKIEKDKQNFVLNISHDLRSPLFIVQGYIDAIVNGIVTEKEDVDRYLKRVQIKTQYLNRLIGDLFLISRLETNKIKFKFDKLNLIQLIKQVVIDMNLEANKKDIQLEMSLELEEFIIEGDQNRLQQVIQNVVINSIKYTPSDGKVKVLIVEYSKKDIIFEVRDNGIGIKEEELPIVFNRYYKSKKMEYSEDSTGLGLFIAKEIVEKHKGSIWIESVFGEGTSVFIRLPVRQ</sequence>
<evidence type="ECO:0000256" key="2">
    <source>
        <dbReference type="ARBA" id="ARBA00004370"/>
    </source>
</evidence>
<dbReference type="CDD" id="cd00082">
    <property type="entry name" value="HisKA"/>
    <property type="match status" value="1"/>
</dbReference>
<protein>
    <recommendedName>
        <fullName evidence="3">histidine kinase</fullName>
        <ecNumber evidence="3">2.7.13.3</ecNumber>
    </recommendedName>
</protein>
<dbReference type="AlphaFoldDB" id="A0A366I6L8"/>
<keyword evidence="7" id="KW-0902">Two-component regulatory system</keyword>
<keyword evidence="6" id="KW-0418">Kinase</keyword>
<dbReference type="GO" id="GO:0004721">
    <property type="term" value="F:phosphoprotein phosphatase activity"/>
    <property type="evidence" value="ECO:0007669"/>
    <property type="project" value="TreeGrafter"/>
</dbReference>
<dbReference type="InterPro" id="IPR003661">
    <property type="entry name" value="HisK_dim/P_dom"/>
</dbReference>
<feature type="domain" description="Histidine kinase" evidence="9">
    <location>
        <begin position="459"/>
        <end position="677"/>
    </location>
</feature>
<dbReference type="Pfam" id="PF00512">
    <property type="entry name" value="HisKA"/>
    <property type="match status" value="1"/>
</dbReference>
<dbReference type="PRINTS" id="PR00344">
    <property type="entry name" value="BCTRLSENSOR"/>
</dbReference>
<comment type="catalytic activity">
    <reaction evidence="1">
        <text>ATP + protein L-histidine = ADP + protein N-phospho-L-histidine.</text>
        <dbReference type="EC" id="2.7.13.3"/>
    </reaction>
</comment>
<evidence type="ECO:0000256" key="5">
    <source>
        <dbReference type="ARBA" id="ARBA00022679"/>
    </source>
</evidence>
<organism evidence="10 11">
    <name type="scientific">Alkalibaculum bacchi</name>
    <dbReference type="NCBI Taxonomy" id="645887"/>
    <lineage>
        <taxon>Bacteria</taxon>
        <taxon>Bacillati</taxon>
        <taxon>Bacillota</taxon>
        <taxon>Clostridia</taxon>
        <taxon>Eubacteriales</taxon>
        <taxon>Eubacteriaceae</taxon>
        <taxon>Alkalibaculum</taxon>
    </lineage>
</organism>